<keyword evidence="2" id="KW-0479">Metal-binding</keyword>
<sequence length="815" mass="92785">MISTASSSFVLSTTTSQTQSISLANHKTRVIKRKSRSLVWNYFSKLTDDNALCTLCQATITRTGTTTSSFIYHLSSKHPEEHNLMKKKLRLTKKSEFTSLPLDNERSQYLTRLAAEFLIYNLLPMSLVDCPKLQTIFTEIEPSYGLPCRKYMMKTVLEKMYNDTRTQVANELKNTNGVCLTMDGWSSQTGQAYLTVTAHFITKDYVLKSVVLVTIEFEGNHTSERCNAFLEELCIEWLIFHLITCLVSDNCSAMKKTGVMFGRGWFGCGDHLINLCVQDALKLCEVSEALTSIRKVVSHVKNSHLAREHFHQQQFHLKEKSFQKHLNQAKLSTGISWDLLTQIKCILKPFETATRELSSESQPTMSKVLSVVTALFNSLKPGPKDSSLEQKVKNTIRSRMERRVENVYKEELVLLCTVLDPKFKNFLFATLTFYDKRPTTKTLIDKMGAFTSKQEAYNLLKQQYDLVNPYNTQSTVTTQPCRITSDSNDHKETDLFDFMVDGGHSNQAQSQSRAMNEFEIYSKEEQIPKSLSSLEWWKSKQTKYPVLSELARKYLSIQSSSAPSERIFSTAGLITSDRRSRLTPDNADTIIFLNKNMNCYKMETILGGRAPTQQLFHKQSGAGGAWEIHGPQPAIFKCVDQGLFHGDVLDIGSGVEDNAQYIATHSNSNVICIDMVPLALQVTKAHLANVSESNRQFALVNILEPTDSSSRLYNHLFDVILDSNLFHCFSDEHRLVYMERLKQLVKPNGLYIQLVFSEKETCTDRPKRIRQADIEQLFSQQNGWYIESMEDVFYDTTANIIDGQGRVYLTLVGRI</sequence>
<evidence type="ECO:0000256" key="7">
    <source>
        <dbReference type="ARBA" id="ARBA00023163"/>
    </source>
</evidence>
<dbReference type="InterPro" id="IPR008906">
    <property type="entry name" value="HATC_C_dom"/>
</dbReference>
<evidence type="ECO:0000256" key="6">
    <source>
        <dbReference type="ARBA" id="ARBA00023125"/>
    </source>
</evidence>
<dbReference type="InterPro" id="IPR036236">
    <property type="entry name" value="Znf_C2H2_sf"/>
</dbReference>
<evidence type="ECO:0000256" key="1">
    <source>
        <dbReference type="ARBA" id="ARBA00004123"/>
    </source>
</evidence>
<gene>
    <name evidence="11" type="ORF">OVA965_LOCUS20179</name>
    <name evidence="12" type="ORF">TMI583_LOCUS20475</name>
</gene>
<comment type="caution">
    <text evidence="12">The sequence shown here is derived from an EMBL/GenBank/DDBJ whole genome shotgun (WGS) entry which is preliminary data.</text>
</comment>
<evidence type="ECO:0000256" key="8">
    <source>
        <dbReference type="ARBA" id="ARBA00023242"/>
    </source>
</evidence>
<dbReference type="PANTHER" id="PTHR46481">
    <property type="entry name" value="ZINC FINGER BED DOMAIN-CONTAINING PROTEIN 4"/>
    <property type="match status" value="1"/>
</dbReference>
<evidence type="ECO:0000256" key="2">
    <source>
        <dbReference type="ARBA" id="ARBA00022723"/>
    </source>
</evidence>
<keyword evidence="4" id="KW-0862">Zinc</keyword>
<evidence type="ECO:0000313" key="12">
    <source>
        <dbReference type="EMBL" id="CAF3894842.1"/>
    </source>
</evidence>
<dbReference type="Proteomes" id="UP000682733">
    <property type="component" value="Unassembled WGS sequence"/>
</dbReference>
<dbReference type="CDD" id="cd02440">
    <property type="entry name" value="AdoMet_MTases"/>
    <property type="match status" value="1"/>
</dbReference>
<dbReference type="GO" id="GO:0005634">
    <property type="term" value="C:nucleus"/>
    <property type="evidence" value="ECO:0007669"/>
    <property type="project" value="UniProtKB-SubCell"/>
</dbReference>
<organism evidence="12 13">
    <name type="scientific">Didymodactylos carnosus</name>
    <dbReference type="NCBI Taxonomy" id="1234261"/>
    <lineage>
        <taxon>Eukaryota</taxon>
        <taxon>Metazoa</taxon>
        <taxon>Spiralia</taxon>
        <taxon>Gnathifera</taxon>
        <taxon>Rotifera</taxon>
        <taxon>Eurotatoria</taxon>
        <taxon>Bdelloidea</taxon>
        <taxon>Philodinida</taxon>
        <taxon>Philodinidae</taxon>
        <taxon>Didymodactylos</taxon>
    </lineage>
</organism>
<keyword evidence="8" id="KW-0539">Nucleus</keyword>
<accession>A0A8S2LDE4</accession>
<dbReference type="InterPro" id="IPR029063">
    <property type="entry name" value="SAM-dependent_MTases_sf"/>
</dbReference>
<keyword evidence="5" id="KW-0805">Transcription regulation</keyword>
<dbReference type="Gene3D" id="3.40.50.150">
    <property type="entry name" value="Vaccinia Virus protein VP39"/>
    <property type="match status" value="1"/>
</dbReference>
<name>A0A8S2LDE4_9BILA</name>
<dbReference type="GO" id="GO:0003677">
    <property type="term" value="F:DNA binding"/>
    <property type="evidence" value="ECO:0007669"/>
    <property type="project" value="UniProtKB-KW"/>
</dbReference>
<evidence type="ECO:0000256" key="3">
    <source>
        <dbReference type="ARBA" id="ARBA00022771"/>
    </source>
</evidence>
<evidence type="ECO:0000313" key="13">
    <source>
        <dbReference type="Proteomes" id="UP000682733"/>
    </source>
</evidence>
<dbReference type="AlphaFoldDB" id="A0A8S2LDE4"/>
<proteinExistence type="predicted"/>
<evidence type="ECO:0000256" key="5">
    <source>
        <dbReference type="ARBA" id="ARBA00023015"/>
    </source>
</evidence>
<dbReference type="EMBL" id="CAJNOK010010640">
    <property type="protein sequence ID" value="CAF1120981.1"/>
    <property type="molecule type" value="Genomic_DNA"/>
</dbReference>
<evidence type="ECO:0000313" key="11">
    <source>
        <dbReference type="EMBL" id="CAF1120981.1"/>
    </source>
</evidence>
<dbReference type="SUPFAM" id="SSF53335">
    <property type="entry name" value="S-adenosyl-L-methionine-dependent methyltransferases"/>
    <property type="match status" value="1"/>
</dbReference>
<dbReference type="Pfam" id="PF05699">
    <property type="entry name" value="Dimer_Tnp_hAT"/>
    <property type="match status" value="1"/>
</dbReference>
<dbReference type="SUPFAM" id="SSF57667">
    <property type="entry name" value="beta-beta-alpha zinc fingers"/>
    <property type="match status" value="1"/>
</dbReference>
<dbReference type="InterPro" id="IPR052035">
    <property type="entry name" value="ZnF_BED_domain_contain"/>
</dbReference>
<dbReference type="PANTHER" id="PTHR46481:SF10">
    <property type="entry name" value="ZINC FINGER BED DOMAIN-CONTAINING PROTEIN 39"/>
    <property type="match status" value="1"/>
</dbReference>
<keyword evidence="6" id="KW-0238">DNA-binding</keyword>
<dbReference type="InterPro" id="IPR012337">
    <property type="entry name" value="RNaseH-like_sf"/>
</dbReference>
<dbReference type="Pfam" id="PF08242">
    <property type="entry name" value="Methyltransf_12"/>
    <property type="match status" value="1"/>
</dbReference>
<dbReference type="Proteomes" id="UP000677228">
    <property type="component" value="Unassembled WGS sequence"/>
</dbReference>
<evidence type="ECO:0000256" key="9">
    <source>
        <dbReference type="PROSITE-ProRule" id="PRU00027"/>
    </source>
</evidence>
<dbReference type="SUPFAM" id="SSF53098">
    <property type="entry name" value="Ribonuclease H-like"/>
    <property type="match status" value="1"/>
</dbReference>
<feature type="domain" description="BED-type" evidence="10">
    <location>
        <begin position="34"/>
        <end position="85"/>
    </location>
</feature>
<dbReference type="GO" id="GO:0009791">
    <property type="term" value="P:post-embryonic development"/>
    <property type="evidence" value="ECO:0007669"/>
    <property type="project" value="UniProtKB-ARBA"/>
</dbReference>
<dbReference type="InterPro" id="IPR003656">
    <property type="entry name" value="Znf_BED"/>
</dbReference>
<evidence type="ECO:0000259" key="10">
    <source>
        <dbReference type="PROSITE" id="PS50808"/>
    </source>
</evidence>
<dbReference type="GO" id="GO:0046983">
    <property type="term" value="F:protein dimerization activity"/>
    <property type="evidence" value="ECO:0007669"/>
    <property type="project" value="InterPro"/>
</dbReference>
<dbReference type="PROSITE" id="PS50808">
    <property type="entry name" value="ZF_BED"/>
    <property type="match status" value="1"/>
</dbReference>
<protein>
    <recommendedName>
        <fullName evidence="10">BED-type domain-containing protein</fullName>
    </recommendedName>
</protein>
<dbReference type="GO" id="GO:0008270">
    <property type="term" value="F:zinc ion binding"/>
    <property type="evidence" value="ECO:0007669"/>
    <property type="project" value="UniProtKB-KW"/>
</dbReference>
<reference evidence="12" key="1">
    <citation type="submission" date="2021-02" db="EMBL/GenBank/DDBJ databases">
        <authorList>
            <person name="Nowell W R."/>
        </authorList>
    </citation>
    <scope>NUCLEOTIDE SEQUENCE</scope>
</reference>
<dbReference type="InterPro" id="IPR013217">
    <property type="entry name" value="Methyltransf_12"/>
</dbReference>
<evidence type="ECO:0000256" key="4">
    <source>
        <dbReference type="ARBA" id="ARBA00022833"/>
    </source>
</evidence>
<dbReference type="Pfam" id="PF02892">
    <property type="entry name" value="zf-BED"/>
    <property type="match status" value="1"/>
</dbReference>
<comment type="subcellular location">
    <subcellularLocation>
        <location evidence="1">Nucleus</location>
    </subcellularLocation>
</comment>
<dbReference type="SMART" id="SM00614">
    <property type="entry name" value="ZnF_BED"/>
    <property type="match status" value="1"/>
</dbReference>
<keyword evidence="3 9" id="KW-0863">Zinc-finger</keyword>
<keyword evidence="7" id="KW-0804">Transcription</keyword>
<dbReference type="EMBL" id="CAJOBA010017260">
    <property type="protein sequence ID" value="CAF3894842.1"/>
    <property type="molecule type" value="Genomic_DNA"/>
</dbReference>